<evidence type="ECO:0000256" key="1">
    <source>
        <dbReference type="SAM" id="MobiDB-lite"/>
    </source>
</evidence>
<evidence type="ECO:0008006" key="5">
    <source>
        <dbReference type="Google" id="ProtNLM"/>
    </source>
</evidence>
<feature type="region of interest" description="Disordered" evidence="1">
    <location>
        <begin position="84"/>
        <end position="145"/>
    </location>
</feature>
<dbReference type="AlphaFoldDB" id="A0A3E0VNW1"/>
<feature type="compositionally biased region" description="Gly residues" evidence="1">
    <location>
        <begin position="90"/>
        <end position="100"/>
    </location>
</feature>
<reference evidence="3 4" key="1">
    <citation type="submission" date="2017-04" db="EMBL/GenBank/DDBJ databases">
        <title>Comparative genome analysis of Subtercola boreus.</title>
        <authorList>
            <person name="Cho Y.-J."/>
            <person name="Cho A."/>
            <person name="Kim O.-S."/>
            <person name="Lee J.-I."/>
        </authorList>
    </citation>
    <scope>NUCLEOTIDE SEQUENCE [LARGE SCALE GENOMIC DNA]</scope>
    <source>
        <strain evidence="3 4">P27444</strain>
    </source>
</reference>
<name>A0A3E0VNW1_9MICO</name>
<keyword evidence="2" id="KW-0732">Signal</keyword>
<gene>
    <name evidence="3" type="ORF">B7R21_12835</name>
</gene>
<organism evidence="3 4">
    <name type="scientific">Subtercola boreus</name>
    <dbReference type="NCBI Taxonomy" id="120213"/>
    <lineage>
        <taxon>Bacteria</taxon>
        <taxon>Bacillati</taxon>
        <taxon>Actinomycetota</taxon>
        <taxon>Actinomycetes</taxon>
        <taxon>Micrococcales</taxon>
        <taxon>Microbacteriaceae</taxon>
        <taxon>Subtercola</taxon>
    </lineage>
</organism>
<dbReference type="EMBL" id="NBXA01000023">
    <property type="protein sequence ID" value="RFA11576.1"/>
    <property type="molecule type" value="Genomic_DNA"/>
</dbReference>
<evidence type="ECO:0000313" key="4">
    <source>
        <dbReference type="Proteomes" id="UP000256709"/>
    </source>
</evidence>
<proteinExistence type="predicted"/>
<evidence type="ECO:0000313" key="3">
    <source>
        <dbReference type="EMBL" id="RFA11576.1"/>
    </source>
</evidence>
<accession>A0A3E0VNW1</accession>
<sequence length="763" mass="78520">MSLKITSFRRRVAPPAFVLGALLLVSVLSPLSAPGAHAMLGECGAPYIQWKDGVTNSYEDPTGGGHMTETGIKGQLIVPQCDIVEAPVPGDGGDTGGGAGTPPPAPPGPKLPAPPASVPAGAAPMCAEGANNHTPGVDSSEGLGSGDIVATNVEQGLNTGNIVPSETTAADRLAFPGVGASRFVSLDVNVGPAQGGTADGNPYEGLTPENAAQALYEPGGSIVWTEVGPKGQVIRVAGAALIKAAGRAIAGVPNGHSEFIKVLMRSDAYSRLVTYQRLTELYHDYARTPGAILLLDLIENLMHDIELYIDLGDTSSAGDAASFYADASTQGIGPDHVVGNPNGGACGHLQSASAVDTSGATLTGGGAHWVHVTLVGTLHGTLVDRLKTAAPTAHCPSVELDAIAGQVTMAAVTSGCTAPIQNVRLLTRSQVADATTPTSALKLDALMVPGSSLTQDIAAQLSVFRRFSVYPTDPGYGVRDSVSALAEGNTSLSMSTDGYGQLYYKPPASVGGGVDGLAAVATDTSGHDHPFIIKVAVKSPPTCSEGAATRFIGSDHTVYIQDGVLELMRAQSFTIDPKTFCETDYRDSYRVIIENGIGGTTAKVNTDGTVTYSWTDPDVVGDHSSITVTAWDEKTGAPSTTVDIPIHVRDVVPVCDDVHIEYDRAAMKGAPVKIPLKCTMTGGLKVLHPLIPQLLLGEDAGARLKVSSGVLTAGTDGVTFTPDSGASASTIAAQAKVWNEDPRGPWNIFNRSSAPFTVAVIVK</sequence>
<protein>
    <recommendedName>
        <fullName evidence="5">Bacterial Ig-like domain-containing protein</fullName>
    </recommendedName>
</protein>
<comment type="caution">
    <text evidence="3">The sequence shown here is derived from an EMBL/GenBank/DDBJ whole genome shotgun (WGS) entry which is preliminary data.</text>
</comment>
<dbReference type="RefSeq" id="WP_116283642.1">
    <property type="nucleotide sequence ID" value="NZ_NBXA01000023.1"/>
</dbReference>
<feature type="signal peptide" evidence="2">
    <location>
        <begin position="1"/>
        <end position="38"/>
    </location>
</feature>
<dbReference type="OrthoDB" id="9825714at2"/>
<feature type="compositionally biased region" description="Pro residues" evidence="1">
    <location>
        <begin position="101"/>
        <end position="117"/>
    </location>
</feature>
<evidence type="ECO:0000256" key="2">
    <source>
        <dbReference type="SAM" id="SignalP"/>
    </source>
</evidence>
<dbReference type="Proteomes" id="UP000256709">
    <property type="component" value="Unassembled WGS sequence"/>
</dbReference>
<feature type="chain" id="PRO_5017762776" description="Bacterial Ig-like domain-containing protein" evidence="2">
    <location>
        <begin position="39"/>
        <end position="763"/>
    </location>
</feature>